<feature type="transmembrane region" description="Helical" evidence="9">
    <location>
        <begin position="38"/>
        <end position="55"/>
    </location>
</feature>
<evidence type="ECO:0000256" key="3">
    <source>
        <dbReference type="ARBA" id="ARBA00022679"/>
    </source>
</evidence>
<comment type="subcellular location">
    <subcellularLocation>
        <location evidence="1">Membrane</location>
        <topology evidence="1">Multi-pass membrane protein</topology>
    </subcellularLocation>
</comment>
<dbReference type="AlphaFoldDB" id="A0A2U1NVV0"/>
<keyword evidence="8" id="KW-0012">Acyltransferase</keyword>
<proteinExistence type="inferred from homology"/>
<keyword evidence="5 9" id="KW-1133">Transmembrane helix</keyword>
<accession>A0A2U1NVV0</accession>
<reference evidence="11 12" key="1">
    <citation type="journal article" date="2018" name="Mol. Plant">
        <title>The genome of Artemisia annua provides insight into the evolution of Asteraceae family and artemisinin biosynthesis.</title>
        <authorList>
            <person name="Shen Q."/>
            <person name="Zhang L."/>
            <person name="Liao Z."/>
            <person name="Wang S."/>
            <person name="Yan T."/>
            <person name="Shi P."/>
            <person name="Liu M."/>
            <person name="Fu X."/>
            <person name="Pan Q."/>
            <person name="Wang Y."/>
            <person name="Lv Z."/>
            <person name="Lu X."/>
            <person name="Zhang F."/>
            <person name="Jiang W."/>
            <person name="Ma Y."/>
            <person name="Chen M."/>
            <person name="Hao X."/>
            <person name="Li L."/>
            <person name="Tang Y."/>
            <person name="Lv G."/>
            <person name="Zhou Y."/>
            <person name="Sun X."/>
            <person name="Brodelius P.E."/>
            <person name="Rose J.K.C."/>
            <person name="Tang K."/>
        </authorList>
    </citation>
    <scope>NUCLEOTIDE SEQUENCE [LARGE SCALE GENOMIC DNA]</scope>
    <source>
        <strain evidence="12">cv. Huhao1</strain>
        <tissue evidence="11">Leaf</tissue>
    </source>
</reference>
<evidence type="ECO:0000313" key="12">
    <source>
        <dbReference type="Proteomes" id="UP000245207"/>
    </source>
</evidence>
<dbReference type="GO" id="GO:0016020">
    <property type="term" value="C:membrane"/>
    <property type="evidence" value="ECO:0007669"/>
    <property type="project" value="UniProtKB-SubCell"/>
</dbReference>
<dbReference type="Proteomes" id="UP000245207">
    <property type="component" value="Unassembled WGS sequence"/>
</dbReference>
<keyword evidence="4 9" id="KW-0812">Transmembrane</keyword>
<feature type="transmembrane region" description="Helical" evidence="9">
    <location>
        <begin position="270"/>
        <end position="290"/>
    </location>
</feature>
<feature type="transmembrane region" description="Helical" evidence="9">
    <location>
        <begin position="133"/>
        <end position="153"/>
    </location>
</feature>
<evidence type="ECO:0000313" key="11">
    <source>
        <dbReference type="EMBL" id="PWA77642.1"/>
    </source>
</evidence>
<keyword evidence="7 9" id="KW-0472">Membrane</keyword>
<dbReference type="PANTHER" id="PTHR31595:SF70">
    <property type="entry name" value="LONG-CHAIN-ALCOHOL O-FATTY-ACYLTRANSFERASE 3-RELATED"/>
    <property type="match status" value="1"/>
</dbReference>
<dbReference type="STRING" id="35608.A0A2U1NVV0"/>
<evidence type="ECO:0000256" key="6">
    <source>
        <dbReference type="ARBA" id="ARBA00023098"/>
    </source>
</evidence>
<dbReference type="PANTHER" id="PTHR31595">
    <property type="entry name" value="LONG-CHAIN-ALCOHOL O-FATTY-ACYLTRANSFERASE 3-RELATED"/>
    <property type="match status" value="1"/>
</dbReference>
<evidence type="ECO:0000256" key="1">
    <source>
        <dbReference type="ARBA" id="ARBA00004141"/>
    </source>
</evidence>
<evidence type="ECO:0000259" key="10">
    <source>
        <dbReference type="Pfam" id="PF13813"/>
    </source>
</evidence>
<evidence type="ECO:0000256" key="5">
    <source>
        <dbReference type="ARBA" id="ARBA00022989"/>
    </source>
</evidence>
<dbReference type="Pfam" id="PF13813">
    <property type="entry name" value="MBOAT_2"/>
    <property type="match status" value="1"/>
</dbReference>
<feature type="transmembrane region" description="Helical" evidence="9">
    <location>
        <begin position="6"/>
        <end position="26"/>
    </location>
</feature>
<comment type="caution">
    <text evidence="11">The sequence shown here is derived from an EMBL/GenBank/DDBJ whole genome shotgun (WGS) entry which is preliminary data.</text>
</comment>
<evidence type="ECO:0000256" key="8">
    <source>
        <dbReference type="ARBA" id="ARBA00023315"/>
    </source>
</evidence>
<feature type="transmembrane region" description="Helical" evidence="9">
    <location>
        <begin position="212"/>
        <end position="232"/>
    </location>
</feature>
<evidence type="ECO:0000256" key="4">
    <source>
        <dbReference type="ARBA" id="ARBA00022692"/>
    </source>
</evidence>
<gene>
    <name evidence="11" type="ORF">CTI12_AA100840</name>
</gene>
<name>A0A2U1NVV0_ARTAN</name>
<sequence length="324" mass="37091">METIEELKTFISVLFCAFFSISYCYLIPEQISNNIPRLLSILPIIATFFILPLPFSTVNLTFVIFFCLVWLANFKLLLLAFNHGPLASKPRLPFLVFISTALLPINPQKSGKNMPRPDSGKVDATQVPSHKPIVLAIKALGFAMAALFVKFYLGFNFEIEPQFNEPYLGTSLQDFWGRRWNLMSSSILRHTVYNPIRKKWDPILGQLKGQMFGILVTFFVSGIMHELMFLYMTRVQPTWEVTCFLVLHGACTAIEVAVKKTVKGRFQLHRWVTWPITMAFVVVTGGWLLFPQLIRNGADVKAIQEISFLVNFARSKWERNETNL</sequence>
<keyword evidence="12" id="KW-1185">Reference proteome</keyword>
<evidence type="ECO:0000256" key="7">
    <source>
        <dbReference type="ARBA" id="ARBA00023136"/>
    </source>
</evidence>
<evidence type="ECO:0000256" key="2">
    <source>
        <dbReference type="ARBA" id="ARBA00007282"/>
    </source>
</evidence>
<dbReference type="EMBL" id="PKPP01002096">
    <property type="protein sequence ID" value="PWA77642.1"/>
    <property type="molecule type" value="Genomic_DNA"/>
</dbReference>
<dbReference type="InterPro" id="IPR044851">
    <property type="entry name" value="Wax_synthase"/>
</dbReference>
<dbReference type="GO" id="GO:0008374">
    <property type="term" value="F:O-acyltransferase activity"/>
    <property type="evidence" value="ECO:0007669"/>
    <property type="project" value="InterPro"/>
</dbReference>
<keyword evidence="6" id="KW-0443">Lipid metabolism</keyword>
<protein>
    <submittedName>
        <fullName evidence="11">MBOAT (Membrane bound O-acyl transferase) family protein</fullName>
    </submittedName>
</protein>
<feature type="domain" description="Wax synthase" evidence="10">
    <location>
        <begin position="160"/>
        <end position="245"/>
    </location>
</feature>
<keyword evidence="3 11" id="KW-0808">Transferase</keyword>
<dbReference type="InterPro" id="IPR032805">
    <property type="entry name" value="Wax_synthase_dom"/>
</dbReference>
<dbReference type="OrthoDB" id="1077582at2759"/>
<dbReference type="GO" id="GO:0006629">
    <property type="term" value="P:lipid metabolic process"/>
    <property type="evidence" value="ECO:0007669"/>
    <property type="project" value="UniProtKB-KW"/>
</dbReference>
<comment type="similarity">
    <text evidence="2">Belongs to the wax synthase family.</text>
</comment>
<evidence type="ECO:0000256" key="9">
    <source>
        <dbReference type="SAM" id="Phobius"/>
    </source>
</evidence>
<feature type="transmembrane region" description="Helical" evidence="9">
    <location>
        <begin position="61"/>
        <end position="80"/>
    </location>
</feature>
<organism evidence="11 12">
    <name type="scientific">Artemisia annua</name>
    <name type="common">Sweet wormwood</name>
    <dbReference type="NCBI Taxonomy" id="35608"/>
    <lineage>
        <taxon>Eukaryota</taxon>
        <taxon>Viridiplantae</taxon>
        <taxon>Streptophyta</taxon>
        <taxon>Embryophyta</taxon>
        <taxon>Tracheophyta</taxon>
        <taxon>Spermatophyta</taxon>
        <taxon>Magnoliopsida</taxon>
        <taxon>eudicotyledons</taxon>
        <taxon>Gunneridae</taxon>
        <taxon>Pentapetalae</taxon>
        <taxon>asterids</taxon>
        <taxon>campanulids</taxon>
        <taxon>Asterales</taxon>
        <taxon>Asteraceae</taxon>
        <taxon>Asteroideae</taxon>
        <taxon>Anthemideae</taxon>
        <taxon>Artemisiinae</taxon>
        <taxon>Artemisia</taxon>
    </lineage>
</organism>